<evidence type="ECO:0000313" key="4">
    <source>
        <dbReference type="EMBL" id="SHH10071.1"/>
    </source>
</evidence>
<dbReference type="EMBL" id="FQXK01000003">
    <property type="protein sequence ID" value="SHH10071.1"/>
    <property type="molecule type" value="Genomic_DNA"/>
</dbReference>
<name>A0A1M5Q8F9_BUTFI</name>
<organism evidence="4 5">
    <name type="scientific">Butyrivibrio fibrisolvens DSM 3071</name>
    <dbReference type="NCBI Taxonomy" id="1121131"/>
    <lineage>
        <taxon>Bacteria</taxon>
        <taxon>Bacillati</taxon>
        <taxon>Bacillota</taxon>
        <taxon>Clostridia</taxon>
        <taxon>Lachnospirales</taxon>
        <taxon>Lachnospiraceae</taxon>
        <taxon>Butyrivibrio</taxon>
    </lineage>
</organism>
<dbReference type="RefSeq" id="WP_073384794.1">
    <property type="nucleotide sequence ID" value="NZ_FQXK01000003.1"/>
</dbReference>
<keyword evidence="4" id="KW-0808">Transferase</keyword>
<protein>
    <submittedName>
        <fullName evidence="4">Nucleotidyltransferase domain-containing protein</fullName>
    </submittedName>
</protein>
<reference evidence="5" key="1">
    <citation type="submission" date="2016-11" db="EMBL/GenBank/DDBJ databases">
        <authorList>
            <person name="Varghese N."/>
            <person name="Submissions S."/>
        </authorList>
    </citation>
    <scope>NUCLEOTIDE SEQUENCE [LARGE SCALE GENOMIC DNA]</scope>
    <source>
        <strain evidence="5">DSM 3071</strain>
    </source>
</reference>
<dbReference type="Proteomes" id="UP000184278">
    <property type="component" value="Unassembled WGS sequence"/>
</dbReference>
<dbReference type="Pfam" id="PF01909">
    <property type="entry name" value="NTP_transf_2"/>
    <property type="match status" value="1"/>
</dbReference>
<feature type="coiled-coil region" evidence="1">
    <location>
        <begin position="395"/>
        <end position="424"/>
    </location>
</feature>
<evidence type="ECO:0000313" key="5">
    <source>
        <dbReference type="Proteomes" id="UP000184278"/>
    </source>
</evidence>
<evidence type="ECO:0000256" key="1">
    <source>
        <dbReference type="SAM" id="Coils"/>
    </source>
</evidence>
<dbReference type="GeneID" id="89509032"/>
<evidence type="ECO:0000259" key="3">
    <source>
        <dbReference type="Pfam" id="PF01909"/>
    </source>
</evidence>
<dbReference type="InterPro" id="IPR002934">
    <property type="entry name" value="Polymerase_NTP_transf_dom"/>
</dbReference>
<dbReference type="AlphaFoldDB" id="A0A1M5Q8F9"/>
<keyword evidence="1" id="KW-0175">Coiled coil</keyword>
<dbReference type="OrthoDB" id="2875909at2"/>
<evidence type="ECO:0000256" key="2">
    <source>
        <dbReference type="SAM" id="MobiDB-lite"/>
    </source>
</evidence>
<gene>
    <name evidence="4" type="ORF">SAMN02745229_00223</name>
</gene>
<feature type="domain" description="Polymerase nucleotidyl transferase" evidence="3">
    <location>
        <begin position="49"/>
        <end position="98"/>
    </location>
</feature>
<keyword evidence="5" id="KW-1185">Reference proteome</keyword>
<dbReference type="InterPro" id="IPR043519">
    <property type="entry name" value="NT_sf"/>
</dbReference>
<sequence>MDNENMNSSLNDAAVISAFKDKTKEMFHELGTMDPDTIESFVKNHVQELITEYSLDVTIEDVVVSGSRCRGMETEGSDLDVVLYFSGSEREDTLFNLLHEDGIVMGGVALDINPISQEQSGSLSEYLIGVEAYLAEKQVQMAVESEQSKVLDFPQKAETIVTYTVAECGEFHSMGKYHENIATIEEAKAIYDAISPDHMNMISAVGINVHTVGTGEMDDVQWDFLYGNRIDLNDLGYLPDISNNAEAVSKLTQLIEAFPDAEVVGNLPGHGEYGRQLSDQAVDLDAIKPVYVDEAAKLAAEIDRFSSDFDPYEYKDTVDNWEVQVQNIAADIRSGNSMDYKKYLGDVLSQSDNIENVRKAAELLIKLAEYKPLAKVEELEEENLNQIDNYLSNTVPKAEERKEIRNAELERIEEEERKRRYKGRPSLRARLAEKKAIVAERGTVPQPEKQRKVQREVLASQIEV</sequence>
<dbReference type="SUPFAM" id="SSF81301">
    <property type="entry name" value="Nucleotidyltransferase"/>
    <property type="match status" value="1"/>
</dbReference>
<proteinExistence type="predicted"/>
<accession>A0A1M5Q8F9</accession>
<dbReference type="STRING" id="1121131.SAMN02745229_00223"/>
<dbReference type="Gene3D" id="3.30.460.10">
    <property type="entry name" value="Beta Polymerase, domain 2"/>
    <property type="match status" value="1"/>
</dbReference>
<feature type="region of interest" description="Disordered" evidence="2">
    <location>
        <begin position="440"/>
        <end position="464"/>
    </location>
</feature>
<dbReference type="GO" id="GO:0016779">
    <property type="term" value="F:nucleotidyltransferase activity"/>
    <property type="evidence" value="ECO:0007669"/>
    <property type="project" value="InterPro"/>
</dbReference>